<keyword evidence="3" id="KW-1185">Reference proteome</keyword>
<dbReference type="Gene3D" id="1.10.510.10">
    <property type="entry name" value="Transferase(Phosphotransferase) domain 1"/>
    <property type="match status" value="1"/>
</dbReference>
<name>A0A3D9SXN3_9ACTN</name>
<dbReference type="RefSeq" id="WP_116023211.1">
    <property type="nucleotide sequence ID" value="NZ_QTTT01000001.1"/>
</dbReference>
<accession>A0A3D9SXN3</accession>
<comment type="caution">
    <text evidence="2">The sequence shown here is derived from an EMBL/GenBank/DDBJ whole genome shotgun (WGS) entry which is preliminary data.</text>
</comment>
<dbReference type="SUPFAM" id="SSF56112">
    <property type="entry name" value="Protein kinase-like (PK-like)"/>
    <property type="match status" value="1"/>
</dbReference>
<dbReference type="GO" id="GO:0005524">
    <property type="term" value="F:ATP binding"/>
    <property type="evidence" value="ECO:0007669"/>
    <property type="project" value="InterPro"/>
</dbReference>
<evidence type="ECO:0000313" key="2">
    <source>
        <dbReference type="EMBL" id="REE97765.1"/>
    </source>
</evidence>
<dbReference type="InterPro" id="IPR000719">
    <property type="entry name" value="Prot_kinase_dom"/>
</dbReference>
<dbReference type="OrthoDB" id="9801841at2"/>
<gene>
    <name evidence="2" type="ORF">DFJ69_3240</name>
</gene>
<dbReference type="EMBL" id="QTTT01000001">
    <property type="protein sequence ID" value="REE97765.1"/>
    <property type="molecule type" value="Genomic_DNA"/>
</dbReference>
<organism evidence="2 3">
    <name type="scientific">Thermomonospora umbrina</name>
    <dbReference type="NCBI Taxonomy" id="111806"/>
    <lineage>
        <taxon>Bacteria</taxon>
        <taxon>Bacillati</taxon>
        <taxon>Actinomycetota</taxon>
        <taxon>Actinomycetes</taxon>
        <taxon>Streptosporangiales</taxon>
        <taxon>Thermomonosporaceae</taxon>
        <taxon>Thermomonospora</taxon>
    </lineage>
</organism>
<feature type="domain" description="Protein kinase" evidence="1">
    <location>
        <begin position="27"/>
        <end position="346"/>
    </location>
</feature>
<dbReference type="GO" id="GO:0004672">
    <property type="term" value="F:protein kinase activity"/>
    <property type="evidence" value="ECO:0007669"/>
    <property type="project" value="InterPro"/>
</dbReference>
<dbReference type="Proteomes" id="UP000256661">
    <property type="component" value="Unassembled WGS sequence"/>
</dbReference>
<dbReference type="SMART" id="SM00220">
    <property type="entry name" value="S_TKc"/>
    <property type="match status" value="1"/>
</dbReference>
<sequence length="346" mass="38095">MTEPVELPGGDASKVAYRRDRYGDGRFRFLRFLAGAGQGYALLVEDTWCGGPAVLKGMWWPPSHLRTPGSGAGSAQLERRKAQQEQGMRATWKAVQLTQHAPSVVDVLNEESPSLVAAGMADPEKEYFVVTQFIGLPDTPVRTLKDDIDERRRSDRPYTELELIDLAEQLCGALGALHARRSAKKKAGRSEEYWIHADIKPENVLLLGPPAQYVLIDYDGAVIDGDPIAVTTAAYSPPVPPGYELSPERDKAEELFDIYMLGATLAEAAGLERLDEETRRMLYGDGPQEGRRRIAALERSPIVTTLIVSCLAPPKFRLRTVQSIQADLIRARDGAALASVLTRRTS</sequence>
<dbReference type="PROSITE" id="PS50011">
    <property type="entry name" value="PROTEIN_KINASE_DOM"/>
    <property type="match status" value="1"/>
</dbReference>
<proteinExistence type="predicted"/>
<dbReference type="InterPro" id="IPR011009">
    <property type="entry name" value="Kinase-like_dom_sf"/>
</dbReference>
<protein>
    <recommendedName>
        <fullName evidence="1">Protein kinase domain-containing protein</fullName>
    </recommendedName>
</protein>
<evidence type="ECO:0000313" key="3">
    <source>
        <dbReference type="Proteomes" id="UP000256661"/>
    </source>
</evidence>
<evidence type="ECO:0000259" key="1">
    <source>
        <dbReference type="PROSITE" id="PS50011"/>
    </source>
</evidence>
<reference evidence="2 3" key="1">
    <citation type="submission" date="2018-08" db="EMBL/GenBank/DDBJ databases">
        <title>Sequencing the genomes of 1000 actinobacteria strains.</title>
        <authorList>
            <person name="Klenk H.-P."/>
        </authorList>
    </citation>
    <scope>NUCLEOTIDE SEQUENCE [LARGE SCALE GENOMIC DNA]</scope>
    <source>
        <strain evidence="2 3">DSM 43927</strain>
    </source>
</reference>
<dbReference type="AlphaFoldDB" id="A0A3D9SXN3"/>